<reference evidence="3 4" key="1">
    <citation type="journal article" date="2015" name="Stand. Genomic Sci.">
        <title>Genomic Encyclopedia of Bacterial and Archaeal Type Strains, Phase III: the genomes of soil and plant-associated and newly described type strains.</title>
        <authorList>
            <person name="Whitman W.B."/>
            <person name="Woyke T."/>
            <person name="Klenk H.P."/>
            <person name="Zhou Y."/>
            <person name="Lilburn T.G."/>
            <person name="Beck B.J."/>
            <person name="De Vos P."/>
            <person name="Vandamme P."/>
            <person name="Eisen J.A."/>
            <person name="Garrity G."/>
            <person name="Hugenholtz P."/>
            <person name="Kyrpides N.C."/>
        </authorList>
    </citation>
    <scope>NUCLEOTIDE SEQUENCE [LARGE SCALE GENOMIC DNA]</scope>
    <source>
        <strain evidence="3 4">A3</strain>
    </source>
</reference>
<accession>A0A4V2S2U2</accession>
<organism evidence="3 4">
    <name type="scientific">Dokdonella fugitiva</name>
    <dbReference type="NCBI Taxonomy" id="328517"/>
    <lineage>
        <taxon>Bacteria</taxon>
        <taxon>Pseudomonadati</taxon>
        <taxon>Pseudomonadota</taxon>
        <taxon>Gammaproteobacteria</taxon>
        <taxon>Lysobacterales</taxon>
        <taxon>Rhodanobacteraceae</taxon>
        <taxon>Dokdonella</taxon>
    </lineage>
</organism>
<keyword evidence="4" id="KW-1185">Reference proteome</keyword>
<protein>
    <submittedName>
        <fullName evidence="3">Uncharacterized protein</fullName>
    </submittedName>
</protein>
<feature type="compositionally biased region" description="Polar residues" evidence="1">
    <location>
        <begin position="455"/>
        <end position="464"/>
    </location>
</feature>
<evidence type="ECO:0000313" key="3">
    <source>
        <dbReference type="EMBL" id="TCO41790.1"/>
    </source>
</evidence>
<dbReference type="Proteomes" id="UP000294862">
    <property type="component" value="Unassembled WGS sequence"/>
</dbReference>
<sequence>MRTPATLALAILLPCLAHGAEQETLSPYQWAQAQKAAFEKSEKVYTDALKRTGLLSQYRAMRDAYRSDNNRAFRIVFGQYLSWYQSFVGDYVGAHDSYSIRQLPASDDAPSPLKGGYTARPAIEAVAALARGRKAVFFNEAHNVPLTRTLTVELLQKLREDGYDTFAAETIYASDPDLQQRGYPTEKSGFYTMEPICAEMVRTAIKLGYRIVAYESEKEGNGDVREYDQAKNLYERVFKAHPDARLVVNAGYAHIQENGKYLGGRSMAQHFRKLSGIDPLTVEQTMLIEHPPGTENHPYYHAVVDTLHPKTPIVFENAKGEPWTLKPKAYDVSVFFPVDEIRDDRPTWADLDGLRFPYFVNGSVCQNQFPCLVEARYADEGEGAIPADRLVLDPVKGAERLQDRLSLGQAVVHGILYLRPGSYRLTASDDSNRQISKGSVTIGADGKVVRRGSETRPSCYTGMTQPRGEAAAEPCEQGA</sequence>
<comment type="caution">
    <text evidence="3">The sequence shown here is derived from an EMBL/GenBank/DDBJ whole genome shotgun (WGS) entry which is preliminary data.</text>
</comment>
<keyword evidence="2" id="KW-0732">Signal</keyword>
<feature type="chain" id="PRO_5020500659" evidence="2">
    <location>
        <begin position="20"/>
        <end position="479"/>
    </location>
</feature>
<dbReference type="RefSeq" id="WP_131994408.1">
    <property type="nucleotide sequence ID" value="NZ_SLWQ01000002.1"/>
</dbReference>
<evidence type="ECO:0000313" key="4">
    <source>
        <dbReference type="Proteomes" id="UP000294862"/>
    </source>
</evidence>
<feature type="signal peptide" evidence="2">
    <location>
        <begin position="1"/>
        <end position="19"/>
    </location>
</feature>
<dbReference type="OrthoDB" id="277629at2"/>
<dbReference type="AlphaFoldDB" id="A0A4V2S2U2"/>
<feature type="region of interest" description="Disordered" evidence="1">
    <location>
        <begin position="453"/>
        <end position="479"/>
    </location>
</feature>
<gene>
    <name evidence="3" type="ORF">EV148_102141</name>
</gene>
<evidence type="ECO:0000256" key="2">
    <source>
        <dbReference type="SAM" id="SignalP"/>
    </source>
</evidence>
<name>A0A4V2S2U2_9GAMM</name>
<proteinExistence type="predicted"/>
<evidence type="ECO:0000256" key="1">
    <source>
        <dbReference type="SAM" id="MobiDB-lite"/>
    </source>
</evidence>
<dbReference type="EMBL" id="SLWQ01000002">
    <property type="protein sequence ID" value="TCO41790.1"/>
    <property type="molecule type" value="Genomic_DNA"/>
</dbReference>